<protein>
    <recommendedName>
        <fullName evidence="1">SnoaL-like domain-containing protein</fullName>
    </recommendedName>
</protein>
<dbReference type="EMBL" id="JYNL01000008">
    <property type="protein sequence ID" value="KMO82770.1"/>
    <property type="molecule type" value="Genomic_DNA"/>
</dbReference>
<feature type="domain" description="SnoaL-like" evidence="1">
    <location>
        <begin position="9"/>
        <end position="136"/>
    </location>
</feature>
<gene>
    <name evidence="2" type="ORF">MCHLDSM_00650</name>
</gene>
<evidence type="ECO:0000313" key="2">
    <source>
        <dbReference type="EMBL" id="KMO82770.1"/>
    </source>
</evidence>
<evidence type="ECO:0000313" key="3">
    <source>
        <dbReference type="Proteomes" id="UP000036513"/>
    </source>
</evidence>
<dbReference type="Pfam" id="PF13577">
    <property type="entry name" value="SnoaL_4"/>
    <property type="match status" value="1"/>
</dbReference>
<accession>A0A0J6WHL5</accession>
<dbReference type="Gene3D" id="3.10.450.50">
    <property type="match status" value="1"/>
</dbReference>
<dbReference type="SMR" id="A0A0J6WHL5"/>
<dbReference type="Proteomes" id="UP000036513">
    <property type="component" value="Unassembled WGS sequence"/>
</dbReference>
<dbReference type="InterPro" id="IPR037401">
    <property type="entry name" value="SnoaL-like"/>
</dbReference>
<keyword evidence="3" id="KW-1185">Reference proteome</keyword>
<reference evidence="2 3" key="1">
    <citation type="journal article" date="2015" name="Genome Biol. Evol.">
        <title>Characterization of Three Mycobacterium spp. with Potential Use in Bioremediation by Genome Sequencing and Comparative Genomics.</title>
        <authorList>
            <person name="Das S."/>
            <person name="Pettersson B.M."/>
            <person name="Behra P.R."/>
            <person name="Ramesh M."/>
            <person name="Dasgupta S."/>
            <person name="Bhattacharya A."/>
            <person name="Kirsebom L.A."/>
        </authorList>
    </citation>
    <scope>NUCLEOTIDE SEQUENCE [LARGE SCALE GENOMIC DNA]</scope>
    <source>
        <strain evidence="2 3">DSM 43826</strain>
    </source>
</reference>
<dbReference type="SUPFAM" id="SSF54427">
    <property type="entry name" value="NTF2-like"/>
    <property type="match status" value="1"/>
</dbReference>
<dbReference type="PATRIC" id="fig|37916.4.peg.704"/>
<dbReference type="InterPro" id="IPR032710">
    <property type="entry name" value="NTF2-like_dom_sf"/>
</dbReference>
<name>A0A0J6WHL5_9MYCO</name>
<organism evidence="2 3">
    <name type="scientific">Mycolicibacterium chlorophenolicum</name>
    <dbReference type="NCBI Taxonomy" id="37916"/>
    <lineage>
        <taxon>Bacteria</taxon>
        <taxon>Bacillati</taxon>
        <taxon>Actinomycetota</taxon>
        <taxon>Actinomycetes</taxon>
        <taxon>Mycobacteriales</taxon>
        <taxon>Mycobacteriaceae</taxon>
        <taxon>Mycolicibacterium</taxon>
    </lineage>
</organism>
<evidence type="ECO:0000259" key="1">
    <source>
        <dbReference type="Pfam" id="PF13577"/>
    </source>
</evidence>
<dbReference type="RefSeq" id="WP_048468852.1">
    <property type="nucleotide sequence ID" value="NZ_JYNL01000008.1"/>
</dbReference>
<dbReference type="AlphaFoldDB" id="A0A0J6WHL5"/>
<dbReference type="STRING" id="37916.MCHLDSM_00650"/>
<sequence length="163" mass="18150">MSTEITLPEVQEFIAGFWYHYDEGHFDELRSRIGEDMQYLSRSLSGNCPFEHLLAAELHGGAETLAWLIEHRNENPYPCRHHATNIFRTATDGDTTRVRFNMFVNQITNNVPFAVSSGVADVGIRRTGDGLVFTSMTVMLDADDSIPFAEHAAKATSASTQPA</sequence>
<comment type="caution">
    <text evidence="2">The sequence shown here is derived from an EMBL/GenBank/DDBJ whole genome shotgun (WGS) entry which is preliminary data.</text>
</comment>
<proteinExistence type="predicted"/>